<proteinExistence type="predicted"/>
<dbReference type="InterPro" id="IPR025996">
    <property type="entry name" value="MT1864/Rv1816-like_C"/>
</dbReference>
<dbReference type="InterPro" id="IPR050624">
    <property type="entry name" value="HTH-type_Tx_Regulator"/>
</dbReference>
<accession>A0A3B0X7E1</accession>
<keyword evidence="3" id="KW-0804">Transcription</keyword>
<keyword evidence="1" id="KW-0805">Transcription regulation</keyword>
<dbReference type="SUPFAM" id="SSF48498">
    <property type="entry name" value="Tetracyclin repressor-like, C-terminal domain"/>
    <property type="match status" value="1"/>
</dbReference>
<evidence type="ECO:0000313" key="5">
    <source>
        <dbReference type="EMBL" id="VAW60490.1"/>
    </source>
</evidence>
<sequence>MQQASYHHGNLRSSLVNMGAELLNDRGISGISLREIARRVGVGHNAPYRHFRNKQQLLEAIAEDGYRKLKARNTRLELEFAHDPEAQLFESSMHIVSMASEQPNLFQLMFGGSLKPEECPGSLKEEADEAMQSLVRIIRNGQKLHVFVEGEPMKLAMSAMSMVQGLALMVSSGTFRLQPAPGLVVSSAASQTLLRGVVLQLFDVFMRGVKVGVG</sequence>
<dbReference type="SUPFAM" id="SSF46689">
    <property type="entry name" value="Homeodomain-like"/>
    <property type="match status" value="1"/>
</dbReference>
<dbReference type="Gene3D" id="1.10.357.10">
    <property type="entry name" value="Tetracycline Repressor, domain 2"/>
    <property type="match status" value="1"/>
</dbReference>
<dbReference type="Pfam" id="PF00440">
    <property type="entry name" value="TetR_N"/>
    <property type="match status" value="1"/>
</dbReference>
<dbReference type="EMBL" id="UOFG01000126">
    <property type="protein sequence ID" value="VAW60490.1"/>
    <property type="molecule type" value="Genomic_DNA"/>
</dbReference>
<dbReference type="PRINTS" id="PR00455">
    <property type="entry name" value="HTHTETR"/>
</dbReference>
<dbReference type="Pfam" id="PF13305">
    <property type="entry name" value="TetR_C_33"/>
    <property type="match status" value="1"/>
</dbReference>
<evidence type="ECO:0000259" key="4">
    <source>
        <dbReference type="PROSITE" id="PS50977"/>
    </source>
</evidence>
<dbReference type="InterPro" id="IPR036271">
    <property type="entry name" value="Tet_transcr_reg_TetR-rel_C_sf"/>
</dbReference>
<evidence type="ECO:0000256" key="1">
    <source>
        <dbReference type="ARBA" id="ARBA00023015"/>
    </source>
</evidence>
<dbReference type="InterPro" id="IPR001647">
    <property type="entry name" value="HTH_TetR"/>
</dbReference>
<organism evidence="5">
    <name type="scientific">hydrothermal vent metagenome</name>
    <dbReference type="NCBI Taxonomy" id="652676"/>
    <lineage>
        <taxon>unclassified sequences</taxon>
        <taxon>metagenomes</taxon>
        <taxon>ecological metagenomes</taxon>
    </lineage>
</organism>
<name>A0A3B0X7E1_9ZZZZ</name>
<dbReference type="PANTHER" id="PTHR43479">
    <property type="entry name" value="ACREF/ENVCD OPERON REPRESSOR-RELATED"/>
    <property type="match status" value="1"/>
</dbReference>
<feature type="domain" description="HTH tetR-type" evidence="4">
    <location>
        <begin position="9"/>
        <end position="69"/>
    </location>
</feature>
<dbReference type="PANTHER" id="PTHR43479:SF20">
    <property type="entry name" value="HTH TETR-TYPE DOMAIN-CONTAINING PROTEIN"/>
    <property type="match status" value="1"/>
</dbReference>
<dbReference type="InterPro" id="IPR009057">
    <property type="entry name" value="Homeodomain-like_sf"/>
</dbReference>
<dbReference type="AlphaFoldDB" id="A0A3B0X7E1"/>
<keyword evidence="2" id="KW-0238">DNA-binding</keyword>
<reference evidence="5" key="1">
    <citation type="submission" date="2018-06" db="EMBL/GenBank/DDBJ databases">
        <authorList>
            <person name="Zhirakovskaya E."/>
        </authorList>
    </citation>
    <scope>NUCLEOTIDE SEQUENCE</scope>
</reference>
<protein>
    <recommendedName>
        <fullName evidence="4">HTH tetR-type domain-containing protein</fullName>
    </recommendedName>
</protein>
<gene>
    <name evidence="5" type="ORF">MNBD_GAMMA11-454</name>
</gene>
<dbReference type="GO" id="GO:0003677">
    <property type="term" value="F:DNA binding"/>
    <property type="evidence" value="ECO:0007669"/>
    <property type="project" value="UniProtKB-KW"/>
</dbReference>
<evidence type="ECO:0000256" key="3">
    <source>
        <dbReference type="ARBA" id="ARBA00023163"/>
    </source>
</evidence>
<evidence type="ECO:0000256" key="2">
    <source>
        <dbReference type="ARBA" id="ARBA00023125"/>
    </source>
</evidence>
<dbReference type="PROSITE" id="PS50977">
    <property type="entry name" value="HTH_TETR_2"/>
    <property type="match status" value="1"/>
</dbReference>